<dbReference type="Gene3D" id="3.40.430.10">
    <property type="entry name" value="Dihydrofolate Reductase, subunit A"/>
    <property type="match status" value="1"/>
</dbReference>
<accession>A0A561BLJ0</accession>
<dbReference type="PANTHER" id="PTHR38011">
    <property type="entry name" value="DIHYDROFOLATE REDUCTASE FAMILY PROTEIN (AFU_ORTHOLOGUE AFUA_8G06820)"/>
    <property type="match status" value="1"/>
</dbReference>
<protein>
    <submittedName>
        <fullName evidence="2">Dihydrofolate reductase</fullName>
    </submittedName>
</protein>
<sequence>MSFHAAVFIAVSLDGFIAREDGSIDWLTERGEQAGDTGYDEFVATVDTMVMGRATYEKVLTFGTWPYEGKQVEVLSTTLPADVDERIIVHRTLDGLVETLNDRGAQRIYVDGGRLIQTFLRAGLLNELTITTAPVLLGRGLPLFGDLDGEIELNHNATRTLKAGFVQSDYTVRR</sequence>
<dbReference type="InterPro" id="IPR050765">
    <property type="entry name" value="Riboflavin_Biosynth_HTPR"/>
</dbReference>
<proteinExistence type="predicted"/>
<feature type="domain" description="Bacterial bifunctional deaminase-reductase C-terminal" evidence="1">
    <location>
        <begin position="7"/>
        <end position="164"/>
    </location>
</feature>
<dbReference type="PANTHER" id="PTHR38011:SF11">
    <property type="entry name" value="2,5-DIAMINO-6-RIBOSYLAMINO-4(3H)-PYRIMIDINONE 5'-PHOSPHATE REDUCTASE"/>
    <property type="match status" value="1"/>
</dbReference>
<evidence type="ECO:0000259" key="1">
    <source>
        <dbReference type="Pfam" id="PF01872"/>
    </source>
</evidence>
<dbReference type="EMBL" id="VIVK01000001">
    <property type="protein sequence ID" value="TWD79760.1"/>
    <property type="molecule type" value="Genomic_DNA"/>
</dbReference>
<dbReference type="InterPro" id="IPR002734">
    <property type="entry name" value="RibDG_C"/>
</dbReference>
<dbReference type="GO" id="GO:0008703">
    <property type="term" value="F:5-amino-6-(5-phosphoribosylamino)uracil reductase activity"/>
    <property type="evidence" value="ECO:0007669"/>
    <property type="project" value="InterPro"/>
</dbReference>
<comment type="caution">
    <text evidence="2">The sequence shown here is derived from an EMBL/GenBank/DDBJ whole genome shotgun (WGS) entry which is preliminary data.</text>
</comment>
<reference evidence="2 3" key="1">
    <citation type="submission" date="2019-06" db="EMBL/GenBank/DDBJ databases">
        <title>Sequencing the genomes of 1000 actinobacteria strains.</title>
        <authorList>
            <person name="Klenk H.-P."/>
        </authorList>
    </citation>
    <scope>NUCLEOTIDE SEQUENCE [LARGE SCALE GENOMIC DNA]</scope>
    <source>
        <strain evidence="2 3">DSM 24683</strain>
    </source>
</reference>
<dbReference type="RefSeq" id="WP_145803157.1">
    <property type="nucleotide sequence ID" value="NZ_VIVK01000001.1"/>
</dbReference>
<dbReference type="Pfam" id="PF01872">
    <property type="entry name" value="RibD_C"/>
    <property type="match status" value="1"/>
</dbReference>
<dbReference type="OrthoDB" id="2313602at2"/>
<dbReference type="InterPro" id="IPR024072">
    <property type="entry name" value="DHFR-like_dom_sf"/>
</dbReference>
<dbReference type="Proteomes" id="UP000318380">
    <property type="component" value="Unassembled WGS sequence"/>
</dbReference>
<dbReference type="GO" id="GO:0009231">
    <property type="term" value="P:riboflavin biosynthetic process"/>
    <property type="evidence" value="ECO:0007669"/>
    <property type="project" value="InterPro"/>
</dbReference>
<organism evidence="2 3">
    <name type="scientific">Kribbella amoyensis</name>
    <dbReference type="NCBI Taxonomy" id="996641"/>
    <lineage>
        <taxon>Bacteria</taxon>
        <taxon>Bacillati</taxon>
        <taxon>Actinomycetota</taxon>
        <taxon>Actinomycetes</taxon>
        <taxon>Propionibacteriales</taxon>
        <taxon>Kribbellaceae</taxon>
        <taxon>Kribbella</taxon>
    </lineage>
</organism>
<dbReference type="AlphaFoldDB" id="A0A561BLJ0"/>
<evidence type="ECO:0000313" key="3">
    <source>
        <dbReference type="Proteomes" id="UP000318380"/>
    </source>
</evidence>
<gene>
    <name evidence="2" type="ORF">FB561_0825</name>
</gene>
<keyword evidence="3" id="KW-1185">Reference proteome</keyword>
<name>A0A561BLJ0_9ACTN</name>
<dbReference type="SUPFAM" id="SSF53597">
    <property type="entry name" value="Dihydrofolate reductase-like"/>
    <property type="match status" value="1"/>
</dbReference>
<evidence type="ECO:0000313" key="2">
    <source>
        <dbReference type="EMBL" id="TWD79760.1"/>
    </source>
</evidence>